<dbReference type="NCBIfam" id="TIGR03838">
    <property type="entry name" value="queuosine_YadB"/>
    <property type="match status" value="1"/>
</dbReference>
<dbReference type="NCBIfam" id="NF004314">
    <property type="entry name" value="PRK05710.1-3"/>
    <property type="match status" value="1"/>
</dbReference>
<keyword evidence="3 7" id="KW-0547">Nucleotide-binding</keyword>
<sequence length="295" mass="33581">MHSHYVGRFAPSPTGPLHLGSLVSALASYLDAKKNHGKWLIRIEDVDQTRCKPLYTEAIVSCLSSYGLESDGPIALQSERSHIYQDHLDILKKQHQVFPCNCTRQTLQSNNNQHIGACNSDIEQPHSWRLLSQEAQLHHQDPIQGNLHFSLNKQTNCPVLKRKDQFFSYQLAVVIDDHLQKITHIVRGADLLDTMDTQLYLYTLFNWQPPSIAHTPLILDIHKQKISKQNHARALPHGELSILKTALSYLCIPESHSCSIQETLIHAIQHWTPGNLKQQTHLEIKTEHAHLATQN</sequence>
<proteinExistence type="inferred from homology"/>
<evidence type="ECO:0000256" key="3">
    <source>
        <dbReference type="ARBA" id="ARBA00022741"/>
    </source>
</evidence>
<comment type="caution">
    <text evidence="9">The sequence shown here is derived from an EMBL/GenBank/DDBJ whole genome shotgun (WGS) entry which is preliminary data.</text>
</comment>
<dbReference type="Proteomes" id="UP001149719">
    <property type="component" value="Unassembled WGS sequence"/>
</dbReference>
<dbReference type="InterPro" id="IPR000924">
    <property type="entry name" value="Glu/Gln-tRNA-synth"/>
</dbReference>
<keyword evidence="6 7" id="KW-0030">Aminoacyl-tRNA synthetase</keyword>
<evidence type="ECO:0000256" key="2">
    <source>
        <dbReference type="ARBA" id="ARBA00022723"/>
    </source>
</evidence>
<protein>
    <submittedName>
        <fullName evidence="9">tRNA glutamyl-Q(34) synthetase GluQRS</fullName>
        <ecNumber evidence="9">6.1.1.-</ecNumber>
    </submittedName>
</protein>
<reference evidence="9" key="1">
    <citation type="submission" date="2022-12" db="EMBL/GenBank/DDBJ databases">
        <title>Marinomonas 15G1-11 sp. nov, isolated from marine algae.</title>
        <authorList>
            <person name="Butt M."/>
            <person name="Choi D.G."/>
            <person name="Kim J.M."/>
            <person name="Lee J.K."/>
            <person name="Baek J.H."/>
            <person name="Jeon C.O."/>
        </authorList>
    </citation>
    <scope>NUCLEOTIDE SEQUENCE</scope>
    <source>
        <strain evidence="9">15G1-11</strain>
    </source>
</reference>
<keyword evidence="4" id="KW-0862">Zinc</keyword>
<evidence type="ECO:0000313" key="10">
    <source>
        <dbReference type="Proteomes" id="UP001149719"/>
    </source>
</evidence>
<dbReference type="EMBL" id="JAPUBN010000024">
    <property type="protein sequence ID" value="MCZ2723528.1"/>
    <property type="molecule type" value="Genomic_DNA"/>
</dbReference>
<evidence type="ECO:0000256" key="4">
    <source>
        <dbReference type="ARBA" id="ARBA00022833"/>
    </source>
</evidence>
<name>A0ABT4K0I5_9GAMM</name>
<dbReference type="SUPFAM" id="SSF52374">
    <property type="entry name" value="Nucleotidylyl transferase"/>
    <property type="match status" value="1"/>
</dbReference>
<dbReference type="RefSeq" id="WP_269127656.1">
    <property type="nucleotide sequence ID" value="NZ_JAPUBN010000024.1"/>
</dbReference>
<dbReference type="PANTHER" id="PTHR43311">
    <property type="entry name" value="GLUTAMATE--TRNA LIGASE"/>
    <property type="match status" value="1"/>
</dbReference>
<evidence type="ECO:0000256" key="5">
    <source>
        <dbReference type="ARBA" id="ARBA00022840"/>
    </source>
</evidence>
<keyword evidence="1 7" id="KW-0436">Ligase</keyword>
<comment type="similarity">
    <text evidence="7">Belongs to the class-I aminoacyl-tRNA synthetase family.</text>
</comment>
<dbReference type="PRINTS" id="PR00987">
    <property type="entry name" value="TRNASYNTHGLU"/>
</dbReference>
<dbReference type="EC" id="6.1.1.-" evidence="9"/>
<dbReference type="PANTHER" id="PTHR43311:SF1">
    <property type="entry name" value="GLUTAMYL-Q TRNA(ASP) SYNTHETASE"/>
    <property type="match status" value="1"/>
</dbReference>
<evidence type="ECO:0000259" key="8">
    <source>
        <dbReference type="Pfam" id="PF00749"/>
    </source>
</evidence>
<dbReference type="InterPro" id="IPR049940">
    <property type="entry name" value="GluQ/Sye"/>
</dbReference>
<keyword evidence="7" id="KW-0648">Protein biosynthesis</keyword>
<keyword evidence="10" id="KW-1185">Reference proteome</keyword>
<accession>A0ABT4K0I5</accession>
<dbReference type="InterPro" id="IPR014729">
    <property type="entry name" value="Rossmann-like_a/b/a_fold"/>
</dbReference>
<organism evidence="9 10">
    <name type="scientific">Marinomonas phaeophyticola</name>
    <dbReference type="NCBI Taxonomy" id="3004091"/>
    <lineage>
        <taxon>Bacteria</taxon>
        <taxon>Pseudomonadati</taxon>
        <taxon>Pseudomonadota</taxon>
        <taxon>Gammaproteobacteria</taxon>
        <taxon>Oceanospirillales</taxon>
        <taxon>Oceanospirillaceae</taxon>
        <taxon>Marinomonas</taxon>
    </lineage>
</organism>
<evidence type="ECO:0000256" key="7">
    <source>
        <dbReference type="RuleBase" id="RU363037"/>
    </source>
</evidence>
<dbReference type="GO" id="GO:0016874">
    <property type="term" value="F:ligase activity"/>
    <property type="evidence" value="ECO:0007669"/>
    <property type="project" value="UniProtKB-KW"/>
</dbReference>
<dbReference type="Gene3D" id="3.40.50.620">
    <property type="entry name" value="HUPs"/>
    <property type="match status" value="1"/>
</dbReference>
<dbReference type="InterPro" id="IPR022380">
    <property type="entry name" value="Glu-Q_tRNA(Asp)_Synthase"/>
</dbReference>
<keyword evidence="2" id="KW-0479">Metal-binding</keyword>
<feature type="domain" description="Glutamyl/glutaminyl-tRNA synthetase class Ib catalytic" evidence="8">
    <location>
        <begin position="8"/>
        <end position="232"/>
    </location>
</feature>
<evidence type="ECO:0000256" key="6">
    <source>
        <dbReference type="ARBA" id="ARBA00023146"/>
    </source>
</evidence>
<dbReference type="Pfam" id="PF00749">
    <property type="entry name" value="tRNA-synt_1c"/>
    <property type="match status" value="1"/>
</dbReference>
<keyword evidence="5 7" id="KW-0067">ATP-binding</keyword>
<evidence type="ECO:0000256" key="1">
    <source>
        <dbReference type="ARBA" id="ARBA00022598"/>
    </source>
</evidence>
<dbReference type="InterPro" id="IPR020058">
    <property type="entry name" value="Glu/Gln-tRNA-synth_Ib_cat-dom"/>
</dbReference>
<evidence type="ECO:0000313" key="9">
    <source>
        <dbReference type="EMBL" id="MCZ2723528.1"/>
    </source>
</evidence>
<gene>
    <name evidence="9" type="primary">gluQRS</name>
    <name evidence="9" type="ORF">O1D97_18415</name>
</gene>